<dbReference type="AlphaFoldDB" id="A0A919J271"/>
<dbReference type="Proteomes" id="UP000598174">
    <property type="component" value="Unassembled WGS sequence"/>
</dbReference>
<protein>
    <submittedName>
        <fullName evidence="1">Uncharacterized protein</fullName>
    </submittedName>
</protein>
<sequence>MTLTCGLPSGLTVLRWTNGPEVTRACRESGSRMGTRYRLPGVSSAPALWRVILATDSPDRRSPAVPLCRALRTRLAAHPDIGLKDLRDRWPPELMDGYVNAPVVGWFRDG</sequence>
<keyword evidence="2" id="KW-1185">Reference proteome</keyword>
<name>A0A919J271_9ACTN</name>
<accession>A0A919J271</accession>
<gene>
    <name evidence="1" type="ORF">Afe05nite_34180</name>
</gene>
<organism evidence="1 2">
    <name type="scientific">Paractinoplanes ferrugineus</name>
    <dbReference type="NCBI Taxonomy" id="113564"/>
    <lineage>
        <taxon>Bacteria</taxon>
        <taxon>Bacillati</taxon>
        <taxon>Actinomycetota</taxon>
        <taxon>Actinomycetes</taxon>
        <taxon>Micromonosporales</taxon>
        <taxon>Micromonosporaceae</taxon>
        <taxon>Paractinoplanes</taxon>
    </lineage>
</organism>
<comment type="caution">
    <text evidence="1">The sequence shown here is derived from an EMBL/GenBank/DDBJ whole genome shotgun (WGS) entry which is preliminary data.</text>
</comment>
<reference evidence="1" key="1">
    <citation type="submission" date="2021-01" db="EMBL/GenBank/DDBJ databases">
        <title>Whole genome shotgun sequence of Actinoplanes ferrugineus NBRC 15555.</title>
        <authorList>
            <person name="Komaki H."/>
            <person name="Tamura T."/>
        </authorList>
    </citation>
    <scope>NUCLEOTIDE SEQUENCE</scope>
    <source>
        <strain evidence="1">NBRC 15555</strain>
    </source>
</reference>
<evidence type="ECO:0000313" key="2">
    <source>
        <dbReference type="Proteomes" id="UP000598174"/>
    </source>
</evidence>
<proteinExistence type="predicted"/>
<evidence type="ECO:0000313" key="1">
    <source>
        <dbReference type="EMBL" id="GIE11578.1"/>
    </source>
</evidence>
<dbReference type="EMBL" id="BOMM01000029">
    <property type="protein sequence ID" value="GIE11578.1"/>
    <property type="molecule type" value="Genomic_DNA"/>
</dbReference>